<dbReference type="PROSITE" id="PS50294">
    <property type="entry name" value="WD_REPEATS_REGION"/>
    <property type="match status" value="2"/>
</dbReference>
<feature type="repeat" description="WD" evidence="3">
    <location>
        <begin position="319"/>
        <end position="360"/>
    </location>
</feature>
<protein>
    <submittedName>
        <fullName evidence="4">WD40 repeat-like protein</fullName>
    </submittedName>
</protein>
<dbReference type="InterPro" id="IPR011047">
    <property type="entry name" value="Quinoprotein_ADH-like_sf"/>
</dbReference>
<dbReference type="STRING" id="5364.A0A5C3NC34"/>
<dbReference type="OrthoDB" id="2911645at2759"/>
<dbReference type="SMART" id="SM00320">
    <property type="entry name" value="WD40"/>
    <property type="match status" value="4"/>
</dbReference>
<sequence length="449" mass="49287">MLSSADFFNAYEFKLEHDFEKDGEQPSWAAGGPQSWGSEKAKLSLDADVNSIAMTQDGSKLAVCLPKEFRVYDTTSLSLLQTVQCPHPPNVSFSPDGEIVAMQMSFVEDRRYKQFVTLIRLKDGTSEDAFSLLTIKEAAQSGAAAASAVLSQRWSDSDIESAHIVDHFTNALLNASLIQQEKHGKCWDGHIPGFGCYPFSNDGKLLFSIKPDRKTVAVVDVQETLHRGYTESFSLVGHEDAVMFVGQSPDGKLLATSAWDKFVCLWNPLDGKNIRVLAGATGQSWAACFSPDSQLIAAGSGDTHVRIWKTATGELLHKLGGFTGWIRTMQFHPEGTHLVTGAEGGTVRVFEVVSGESVQFWQLAGGRGIGAFLEIPGVRWLGDRILIRIPDGSTVVYDVQRHRKWELVAPKPANGRGPYNHYGQPLARFGGKVVYSADHDQAVRVWELD</sequence>
<dbReference type="EMBL" id="ML213506">
    <property type="protein sequence ID" value="TFK54457.1"/>
    <property type="molecule type" value="Genomic_DNA"/>
</dbReference>
<evidence type="ECO:0000256" key="1">
    <source>
        <dbReference type="ARBA" id="ARBA00022574"/>
    </source>
</evidence>
<evidence type="ECO:0000313" key="4">
    <source>
        <dbReference type="EMBL" id="TFK54457.1"/>
    </source>
</evidence>
<evidence type="ECO:0000313" key="5">
    <source>
        <dbReference type="Proteomes" id="UP000305948"/>
    </source>
</evidence>
<feature type="repeat" description="WD" evidence="3">
    <location>
        <begin position="277"/>
        <end position="318"/>
    </location>
</feature>
<dbReference type="Gene3D" id="2.130.10.10">
    <property type="entry name" value="YVTN repeat-like/Quinoprotein amine dehydrogenase"/>
    <property type="match status" value="2"/>
</dbReference>
<evidence type="ECO:0000256" key="3">
    <source>
        <dbReference type="PROSITE-ProRule" id="PRU00221"/>
    </source>
</evidence>
<dbReference type="InterPro" id="IPR001680">
    <property type="entry name" value="WD40_rpt"/>
</dbReference>
<reference evidence="4 5" key="1">
    <citation type="journal article" date="2019" name="Nat. Ecol. Evol.">
        <title>Megaphylogeny resolves global patterns of mushroom evolution.</title>
        <authorList>
            <person name="Varga T."/>
            <person name="Krizsan K."/>
            <person name="Foldi C."/>
            <person name="Dima B."/>
            <person name="Sanchez-Garcia M."/>
            <person name="Sanchez-Ramirez S."/>
            <person name="Szollosi G.J."/>
            <person name="Szarkandi J.G."/>
            <person name="Papp V."/>
            <person name="Albert L."/>
            <person name="Andreopoulos W."/>
            <person name="Angelini C."/>
            <person name="Antonin V."/>
            <person name="Barry K.W."/>
            <person name="Bougher N.L."/>
            <person name="Buchanan P."/>
            <person name="Buyck B."/>
            <person name="Bense V."/>
            <person name="Catcheside P."/>
            <person name="Chovatia M."/>
            <person name="Cooper J."/>
            <person name="Damon W."/>
            <person name="Desjardin D."/>
            <person name="Finy P."/>
            <person name="Geml J."/>
            <person name="Haridas S."/>
            <person name="Hughes K."/>
            <person name="Justo A."/>
            <person name="Karasinski D."/>
            <person name="Kautmanova I."/>
            <person name="Kiss B."/>
            <person name="Kocsube S."/>
            <person name="Kotiranta H."/>
            <person name="LaButti K.M."/>
            <person name="Lechner B.E."/>
            <person name="Liimatainen K."/>
            <person name="Lipzen A."/>
            <person name="Lukacs Z."/>
            <person name="Mihaltcheva S."/>
            <person name="Morgado L.N."/>
            <person name="Niskanen T."/>
            <person name="Noordeloos M.E."/>
            <person name="Ohm R.A."/>
            <person name="Ortiz-Santana B."/>
            <person name="Ovrebo C."/>
            <person name="Racz N."/>
            <person name="Riley R."/>
            <person name="Savchenko A."/>
            <person name="Shiryaev A."/>
            <person name="Soop K."/>
            <person name="Spirin V."/>
            <person name="Szebenyi C."/>
            <person name="Tomsovsky M."/>
            <person name="Tulloss R.E."/>
            <person name="Uehling J."/>
            <person name="Grigoriev I.V."/>
            <person name="Vagvolgyi C."/>
            <person name="Papp T."/>
            <person name="Martin F.M."/>
            <person name="Miettinen O."/>
            <person name="Hibbett D.S."/>
            <person name="Nagy L.G."/>
        </authorList>
    </citation>
    <scope>NUCLEOTIDE SEQUENCE [LARGE SCALE GENOMIC DNA]</scope>
    <source>
        <strain evidence="4 5">OMC1185</strain>
    </source>
</reference>
<dbReference type="InterPro" id="IPR019775">
    <property type="entry name" value="WD40_repeat_CS"/>
</dbReference>
<name>A0A5C3NC34_9AGAM</name>
<dbReference type="PANTHER" id="PTHR19879">
    <property type="entry name" value="TRANSCRIPTION INITIATION FACTOR TFIID"/>
    <property type="match status" value="1"/>
</dbReference>
<dbReference type="Proteomes" id="UP000305948">
    <property type="component" value="Unassembled WGS sequence"/>
</dbReference>
<dbReference type="PROSITE" id="PS00678">
    <property type="entry name" value="WD_REPEATS_1"/>
    <property type="match status" value="1"/>
</dbReference>
<dbReference type="InterPro" id="IPR015943">
    <property type="entry name" value="WD40/YVTN_repeat-like_dom_sf"/>
</dbReference>
<keyword evidence="5" id="KW-1185">Reference proteome</keyword>
<keyword evidence="2" id="KW-0677">Repeat</keyword>
<dbReference type="Pfam" id="PF00400">
    <property type="entry name" value="WD40"/>
    <property type="match status" value="3"/>
</dbReference>
<dbReference type="AlphaFoldDB" id="A0A5C3NC34"/>
<proteinExistence type="predicted"/>
<organism evidence="4 5">
    <name type="scientific">Heliocybe sulcata</name>
    <dbReference type="NCBI Taxonomy" id="5364"/>
    <lineage>
        <taxon>Eukaryota</taxon>
        <taxon>Fungi</taxon>
        <taxon>Dikarya</taxon>
        <taxon>Basidiomycota</taxon>
        <taxon>Agaricomycotina</taxon>
        <taxon>Agaricomycetes</taxon>
        <taxon>Gloeophyllales</taxon>
        <taxon>Gloeophyllaceae</taxon>
        <taxon>Heliocybe</taxon>
    </lineage>
</organism>
<dbReference type="PANTHER" id="PTHR19879:SF9">
    <property type="entry name" value="TRANSCRIPTION INITIATION FACTOR TFIID SUBUNIT 5"/>
    <property type="match status" value="1"/>
</dbReference>
<keyword evidence="1 3" id="KW-0853">WD repeat</keyword>
<feature type="repeat" description="WD" evidence="3">
    <location>
        <begin position="431"/>
        <end position="449"/>
    </location>
</feature>
<feature type="repeat" description="WD" evidence="3">
    <location>
        <begin position="235"/>
        <end position="276"/>
    </location>
</feature>
<dbReference type="SUPFAM" id="SSF50998">
    <property type="entry name" value="Quinoprotein alcohol dehydrogenase-like"/>
    <property type="match status" value="1"/>
</dbReference>
<gene>
    <name evidence="4" type="ORF">OE88DRAFT_1733114</name>
</gene>
<dbReference type="PROSITE" id="PS50082">
    <property type="entry name" value="WD_REPEATS_2"/>
    <property type="match status" value="4"/>
</dbReference>
<evidence type="ECO:0000256" key="2">
    <source>
        <dbReference type="ARBA" id="ARBA00022737"/>
    </source>
</evidence>
<accession>A0A5C3NC34</accession>